<dbReference type="InterPro" id="IPR016032">
    <property type="entry name" value="Sig_transdc_resp-reg_C-effctor"/>
</dbReference>
<keyword evidence="9" id="KW-1185">Reference proteome</keyword>
<gene>
    <name evidence="8" type="ORF">ACFPBZ_10445</name>
</gene>
<evidence type="ECO:0000259" key="6">
    <source>
        <dbReference type="PROSITE" id="PS50043"/>
    </source>
</evidence>
<dbReference type="SMART" id="SM00421">
    <property type="entry name" value="HTH_LUXR"/>
    <property type="match status" value="1"/>
</dbReference>
<dbReference type="PROSITE" id="PS50110">
    <property type="entry name" value="RESPONSE_REGULATORY"/>
    <property type="match status" value="1"/>
</dbReference>
<dbReference type="Pfam" id="PF00072">
    <property type="entry name" value="Response_reg"/>
    <property type="match status" value="1"/>
</dbReference>
<organism evidence="8 9">
    <name type="scientific">Actinomycetospora atypica</name>
    <dbReference type="NCBI Taxonomy" id="1290095"/>
    <lineage>
        <taxon>Bacteria</taxon>
        <taxon>Bacillati</taxon>
        <taxon>Actinomycetota</taxon>
        <taxon>Actinomycetes</taxon>
        <taxon>Pseudonocardiales</taxon>
        <taxon>Pseudonocardiaceae</taxon>
        <taxon>Actinomycetospora</taxon>
    </lineage>
</organism>
<sequence>MRTGVVVADDEALVRMGLRMLLDSEDDLAVVAEAADGRAAVEAARRTGAAVVVMDVRMPGLDGIAAARALAEAGSPARVLVLTTFDDHDTVDAALRAGVAGFLLKTAPPEQLLDAVRRVAAGQGALDPDVVPGVVAAYGRTAPARARPPALDTLTARESEVLALVARGLSNGEVAARLHLGETTVKTHLGRILDKLAMPDRPRLIAWAWEHGVVTT</sequence>
<feature type="modified residue" description="4-aspartylphosphate" evidence="5">
    <location>
        <position position="55"/>
    </location>
</feature>
<keyword evidence="2" id="KW-0805">Transcription regulation</keyword>
<dbReference type="InterPro" id="IPR001789">
    <property type="entry name" value="Sig_transdc_resp-reg_receiver"/>
</dbReference>
<evidence type="ECO:0000256" key="2">
    <source>
        <dbReference type="ARBA" id="ARBA00023015"/>
    </source>
</evidence>
<comment type="caution">
    <text evidence="8">The sequence shown here is derived from an EMBL/GenBank/DDBJ whole genome shotgun (WGS) entry which is preliminary data.</text>
</comment>
<dbReference type="SUPFAM" id="SSF52172">
    <property type="entry name" value="CheY-like"/>
    <property type="match status" value="1"/>
</dbReference>
<dbReference type="RefSeq" id="WP_378035974.1">
    <property type="nucleotide sequence ID" value="NZ_JBHSIV010000008.1"/>
</dbReference>
<dbReference type="PROSITE" id="PS00622">
    <property type="entry name" value="HTH_LUXR_1"/>
    <property type="match status" value="1"/>
</dbReference>
<keyword evidence="1 5" id="KW-0597">Phosphoprotein</keyword>
<dbReference type="Proteomes" id="UP001595947">
    <property type="component" value="Unassembled WGS sequence"/>
</dbReference>
<dbReference type="Pfam" id="PF00196">
    <property type="entry name" value="GerE"/>
    <property type="match status" value="1"/>
</dbReference>
<reference evidence="9" key="1">
    <citation type="journal article" date="2019" name="Int. J. Syst. Evol. Microbiol.">
        <title>The Global Catalogue of Microorganisms (GCM) 10K type strain sequencing project: providing services to taxonomists for standard genome sequencing and annotation.</title>
        <authorList>
            <consortium name="The Broad Institute Genomics Platform"/>
            <consortium name="The Broad Institute Genome Sequencing Center for Infectious Disease"/>
            <person name="Wu L."/>
            <person name="Ma J."/>
        </authorList>
    </citation>
    <scope>NUCLEOTIDE SEQUENCE [LARGE SCALE GENOMIC DNA]</scope>
    <source>
        <strain evidence="9">CGMCC 4.7093</strain>
    </source>
</reference>
<dbReference type="EMBL" id="JBHSIV010000008">
    <property type="protein sequence ID" value="MFC5062626.1"/>
    <property type="molecule type" value="Genomic_DNA"/>
</dbReference>
<evidence type="ECO:0000256" key="3">
    <source>
        <dbReference type="ARBA" id="ARBA00023125"/>
    </source>
</evidence>
<keyword evidence="3" id="KW-0238">DNA-binding</keyword>
<evidence type="ECO:0000313" key="9">
    <source>
        <dbReference type="Proteomes" id="UP001595947"/>
    </source>
</evidence>
<proteinExistence type="predicted"/>
<evidence type="ECO:0000259" key="7">
    <source>
        <dbReference type="PROSITE" id="PS50110"/>
    </source>
</evidence>
<dbReference type="Gene3D" id="3.40.50.2300">
    <property type="match status" value="1"/>
</dbReference>
<evidence type="ECO:0000313" key="8">
    <source>
        <dbReference type="EMBL" id="MFC5062626.1"/>
    </source>
</evidence>
<evidence type="ECO:0000256" key="5">
    <source>
        <dbReference type="PROSITE-ProRule" id="PRU00169"/>
    </source>
</evidence>
<feature type="domain" description="Response regulatory" evidence="7">
    <location>
        <begin position="4"/>
        <end position="120"/>
    </location>
</feature>
<dbReference type="CDD" id="cd06170">
    <property type="entry name" value="LuxR_C_like"/>
    <property type="match status" value="1"/>
</dbReference>
<dbReference type="PANTHER" id="PTHR43214:SF24">
    <property type="entry name" value="TRANSCRIPTIONAL REGULATORY PROTEIN NARL-RELATED"/>
    <property type="match status" value="1"/>
</dbReference>
<keyword evidence="4" id="KW-0804">Transcription</keyword>
<name>A0ABV9YJ34_9PSEU</name>
<dbReference type="SUPFAM" id="SSF46894">
    <property type="entry name" value="C-terminal effector domain of the bipartite response regulators"/>
    <property type="match status" value="1"/>
</dbReference>
<dbReference type="InterPro" id="IPR058245">
    <property type="entry name" value="NreC/VraR/RcsB-like_REC"/>
</dbReference>
<dbReference type="InterPro" id="IPR000792">
    <property type="entry name" value="Tscrpt_reg_LuxR_C"/>
</dbReference>
<evidence type="ECO:0000256" key="1">
    <source>
        <dbReference type="ARBA" id="ARBA00022553"/>
    </source>
</evidence>
<dbReference type="PRINTS" id="PR00038">
    <property type="entry name" value="HTHLUXR"/>
</dbReference>
<dbReference type="CDD" id="cd17535">
    <property type="entry name" value="REC_NarL-like"/>
    <property type="match status" value="1"/>
</dbReference>
<dbReference type="InterPro" id="IPR039420">
    <property type="entry name" value="WalR-like"/>
</dbReference>
<dbReference type="PANTHER" id="PTHR43214">
    <property type="entry name" value="TWO-COMPONENT RESPONSE REGULATOR"/>
    <property type="match status" value="1"/>
</dbReference>
<dbReference type="PROSITE" id="PS50043">
    <property type="entry name" value="HTH_LUXR_2"/>
    <property type="match status" value="1"/>
</dbReference>
<dbReference type="InterPro" id="IPR011006">
    <property type="entry name" value="CheY-like_superfamily"/>
</dbReference>
<accession>A0ABV9YJ34</accession>
<protein>
    <submittedName>
        <fullName evidence="8">Response regulator</fullName>
    </submittedName>
</protein>
<evidence type="ECO:0000256" key="4">
    <source>
        <dbReference type="ARBA" id="ARBA00023163"/>
    </source>
</evidence>
<dbReference type="SMART" id="SM00448">
    <property type="entry name" value="REC"/>
    <property type="match status" value="1"/>
</dbReference>
<feature type="domain" description="HTH luxR-type" evidence="6">
    <location>
        <begin position="147"/>
        <end position="212"/>
    </location>
</feature>